<sequence>MEILFDKQRNQNLEKLLWLSVGLIPAFSDWKINFINLGDLLILTSLIFMILIFNKDIIGRKSISLALTLIIISIVNVLYHSIFTTGYDSIKGILYIAKISVFSFFVAYTYELIYGYNKFDVFLKINTKIAIALSIIGISITMLLLFGSEIPQKIIWIYTRSDRASYTFRGTNIIRMRSLFSEPSYFGIYLNMIIALNLFRSSTRKVNYSHLFFLCLSVFLTFAFSGIVTLILILFLFFIKNRSDFLKNRKLILVLTTFLVLLSIIFSKQIYETIILRAIVILDGTDTSAINRIFGSWKYIGSENIVFGNGFGHTPAIWNNIAYVLSDLGLIGLSYFAVIIICNFKINHYLTTMFIAFSFQRGGYMNSYYWYSILMIILYTRESRSIQNTGNIVFEEDITVLISTMNQVNIIDIQSRNISVNSIIFNQITDPLITKYSEMINKDKSVMYSCKDKGIGKSRNNLISRCSSKISILADDDMIFNDNFEKTVVRLFNNFPDADVLVFNLDNMGSRYLNKSYFDINKNNFERYGAARIAFRTDSVKKERISFSEKFGGGCIYSSGEDTIFLNDCLEAGLKIVAVPDVIARLEDSRPSTWFKGYDEKYYFDKGALFASYTKKIWLLKYIVYSLRKAKLSEGRLSKKDVFTLMLNGRIAYTSLKTYESFYNSELQNFRSDACKISVVIPAYNARESISSTLDSVLNQTYKNFEIVIVDDGSTDDTLKLLYGFAEANTNVIVLSQKNNGVSSARNKGIENISGDYVLFLDSDDTIEKNYMEEMIEQAVLSDSSLVICSYNLITSSGKQEVYNKFNSKDPLIDYLLYRVRLQTSCFMINRSFLDKFRYNEGLNWGEDIYFFSKLLANAKDISFVNKPLVNYNCIVRDGKLSNFSMNKIDLEFEYMTLMVNDHEIIKNQKIKEIISNYRLIASLTYKLLEADRNGIDSETIRISYLKYEEVINKKITFRAGLRTVKLWIARQKLRRRVIVKSEK</sequence>
<keyword evidence="3" id="KW-0808">Transferase</keyword>
<proteinExistence type="predicted"/>
<accession>A0A6S6I134</accession>
<feature type="transmembrane region" description="Helical" evidence="1">
    <location>
        <begin position="211"/>
        <end position="239"/>
    </location>
</feature>
<feature type="transmembrane region" description="Helical" evidence="1">
    <location>
        <begin position="125"/>
        <end position="146"/>
    </location>
</feature>
<evidence type="ECO:0000259" key="2">
    <source>
        <dbReference type="Pfam" id="PF00535"/>
    </source>
</evidence>
<evidence type="ECO:0000256" key="1">
    <source>
        <dbReference type="SAM" id="Phobius"/>
    </source>
</evidence>
<organism evidence="3">
    <name type="scientific">Erysipelothrix rhusiopathiae</name>
    <dbReference type="NCBI Taxonomy" id="1648"/>
    <lineage>
        <taxon>Bacteria</taxon>
        <taxon>Bacillati</taxon>
        <taxon>Bacillota</taxon>
        <taxon>Erysipelotrichia</taxon>
        <taxon>Erysipelotrichales</taxon>
        <taxon>Erysipelotrichaceae</taxon>
        <taxon>Erysipelothrix</taxon>
    </lineage>
</organism>
<feature type="transmembrane region" description="Helical" evidence="1">
    <location>
        <begin position="34"/>
        <end position="53"/>
    </location>
</feature>
<dbReference type="GO" id="GO:0016758">
    <property type="term" value="F:hexosyltransferase activity"/>
    <property type="evidence" value="ECO:0007669"/>
    <property type="project" value="UniProtKB-ARBA"/>
</dbReference>
<name>A0A6S6I134_ERYRH</name>
<dbReference type="EMBL" id="LC528607">
    <property type="protein sequence ID" value="BCB22718.1"/>
    <property type="molecule type" value="Genomic_DNA"/>
</dbReference>
<keyword evidence="1" id="KW-1133">Transmembrane helix</keyword>
<reference evidence="3" key="1">
    <citation type="submission" date="2020-02" db="EMBL/GenBank/DDBJ databases">
        <title>Development of a multiplex PCR-based assay for rapid serotyping of Erysipelothrix species.</title>
        <authorList>
            <person name="Shimoji Y."/>
            <person name="Shiraiwa K."/>
            <person name="Tominaga H."/>
            <person name="Nishikawa S."/>
            <person name="Eguchi M."/>
            <person name="Hikono H."/>
            <person name="Ogawa Y."/>
        </authorList>
    </citation>
    <scope>NUCLEOTIDE SEQUENCE</scope>
    <source>
        <strain evidence="3">2017</strain>
    </source>
</reference>
<feature type="transmembrane region" description="Helical" evidence="1">
    <location>
        <begin position="65"/>
        <end position="87"/>
    </location>
</feature>
<dbReference type="AlphaFoldDB" id="A0A6S6I134"/>
<dbReference type="Gene3D" id="3.90.550.10">
    <property type="entry name" value="Spore Coat Polysaccharide Biosynthesis Protein SpsA, Chain A"/>
    <property type="match status" value="2"/>
</dbReference>
<dbReference type="Pfam" id="PF00535">
    <property type="entry name" value="Glycos_transf_2"/>
    <property type="match status" value="1"/>
</dbReference>
<feature type="transmembrane region" description="Helical" evidence="1">
    <location>
        <begin position="363"/>
        <end position="380"/>
    </location>
</feature>
<keyword evidence="1" id="KW-0472">Membrane</keyword>
<dbReference type="SUPFAM" id="SSF53448">
    <property type="entry name" value="Nucleotide-diphospho-sugar transferases"/>
    <property type="match status" value="2"/>
</dbReference>
<feature type="transmembrane region" description="Helical" evidence="1">
    <location>
        <begin position="321"/>
        <end position="342"/>
    </location>
</feature>
<dbReference type="InterPro" id="IPR029044">
    <property type="entry name" value="Nucleotide-diphossugar_trans"/>
</dbReference>
<feature type="transmembrane region" description="Helical" evidence="1">
    <location>
        <begin position="183"/>
        <end position="199"/>
    </location>
</feature>
<evidence type="ECO:0000313" key="3">
    <source>
        <dbReference type="EMBL" id="BCB22718.1"/>
    </source>
</evidence>
<dbReference type="PANTHER" id="PTHR22916">
    <property type="entry name" value="GLYCOSYLTRANSFERASE"/>
    <property type="match status" value="1"/>
</dbReference>
<feature type="domain" description="Glycosyltransferase 2-like" evidence="2">
    <location>
        <begin position="678"/>
        <end position="813"/>
    </location>
</feature>
<dbReference type="InterPro" id="IPR001173">
    <property type="entry name" value="Glyco_trans_2-like"/>
</dbReference>
<dbReference type="PANTHER" id="PTHR22916:SF3">
    <property type="entry name" value="UDP-GLCNAC:BETAGAL BETA-1,3-N-ACETYLGLUCOSAMINYLTRANSFERASE-LIKE PROTEIN 1"/>
    <property type="match status" value="1"/>
</dbReference>
<feature type="transmembrane region" description="Helical" evidence="1">
    <location>
        <begin position="251"/>
        <end position="267"/>
    </location>
</feature>
<protein>
    <submittedName>
        <fullName evidence="3">Glycosyltransferase family 2 protein</fullName>
    </submittedName>
</protein>
<keyword evidence="1" id="KW-0812">Transmembrane</keyword>
<feature type="transmembrane region" description="Helical" evidence="1">
    <location>
        <begin position="93"/>
        <end position="113"/>
    </location>
</feature>
<dbReference type="CDD" id="cd00761">
    <property type="entry name" value="Glyco_tranf_GTA_type"/>
    <property type="match status" value="1"/>
</dbReference>